<keyword evidence="2" id="KW-1185">Reference proteome</keyword>
<dbReference type="AlphaFoldDB" id="A0A939IYJ1"/>
<dbReference type="Proteomes" id="UP000664332">
    <property type="component" value="Unassembled WGS sequence"/>
</dbReference>
<evidence type="ECO:0000313" key="2">
    <source>
        <dbReference type="Proteomes" id="UP000664332"/>
    </source>
</evidence>
<organism evidence="1 2">
    <name type="scientific">Corynebacterium mendelii</name>
    <dbReference type="NCBI Taxonomy" id="2765362"/>
    <lineage>
        <taxon>Bacteria</taxon>
        <taxon>Bacillati</taxon>
        <taxon>Actinomycetota</taxon>
        <taxon>Actinomycetes</taxon>
        <taxon>Mycobacteriales</taxon>
        <taxon>Corynebacteriaceae</taxon>
        <taxon>Corynebacterium</taxon>
    </lineage>
</organism>
<name>A0A939IYJ1_9CORY</name>
<evidence type="ECO:0000313" key="1">
    <source>
        <dbReference type="EMBL" id="MBN9645173.1"/>
    </source>
</evidence>
<reference evidence="1" key="1">
    <citation type="submission" date="2021-03" db="EMBL/GenBank/DDBJ databases">
        <authorList>
            <person name="Sun Q."/>
        </authorList>
    </citation>
    <scope>NUCLEOTIDE SEQUENCE</scope>
    <source>
        <strain evidence="1">CCM 8862</strain>
    </source>
</reference>
<accession>A0A939IYJ1</accession>
<proteinExistence type="predicted"/>
<protein>
    <submittedName>
        <fullName evidence="1">Uncharacterized protein</fullName>
    </submittedName>
</protein>
<sequence>MVMLAVCLGEGPQTVVPAVSAGETIVLPARPGRKDFAALMDFIAAHTPDDLGPGLEQLQKQPDLTPPGQPVAQEFSGPRLRVVISGDDAGFAAVATKLMRTDNLWVDLAYVPSSADSPAATNYGIPTDRQQAVEMAISGPVSPVPLIRDDSAQMVFGHATVTDFSGGEVTGEIIVDDHVLLDHRAGKKKPARGFYGAKLVPMKDQPGLAAVVMDTPLTPPAPTGGLAGKLAGLLGRGRNTPTGTVDPDTLSTGRALQAGGLNLAVTVDGVTRPRPVERATFYRHLRDLQLVRGQS</sequence>
<gene>
    <name evidence="1" type="ORF">JZY06_11210</name>
</gene>
<dbReference type="EMBL" id="JAFLEQ010000017">
    <property type="protein sequence ID" value="MBN9645173.1"/>
    <property type="molecule type" value="Genomic_DNA"/>
</dbReference>
<comment type="caution">
    <text evidence="1">The sequence shown here is derived from an EMBL/GenBank/DDBJ whole genome shotgun (WGS) entry which is preliminary data.</text>
</comment>
<dbReference type="RefSeq" id="WP_207279646.1">
    <property type="nucleotide sequence ID" value="NZ_JAFLEQ010000017.1"/>
</dbReference>